<evidence type="ECO:0000313" key="2">
    <source>
        <dbReference type="EMBL" id="KUK66809.1"/>
    </source>
</evidence>
<feature type="transmembrane region" description="Helical" evidence="1">
    <location>
        <begin position="44"/>
        <end position="63"/>
    </location>
</feature>
<evidence type="ECO:0000256" key="1">
    <source>
        <dbReference type="SAM" id="Phobius"/>
    </source>
</evidence>
<name>A0A101GYD9_9BACT</name>
<evidence type="ECO:0000313" key="3">
    <source>
        <dbReference type="EMBL" id="KUK89479.1"/>
    </source>
</evidence>
<dbReference type="EMBL" id="LGGW01000087">
    <property type="protein sequence ID" value="KUK89479.1"/>
    <property type="molecule type" value="Genomic_DNA"/>
</dbReference>
<dbReference type="Proteomes" id="UP000055014">
    <property type="component" value="Unassembled WGS sequence"/>
</dbReference>
<protein>
    <submittedName>
        <fullName evidence="2">Uncharacterized protein</fullName>
    </submittedName>
</protein>
<keyword evidence="1" id="KW-0472">Membrane</keyword>
<organism evidence="2 4">
    <name type="scientific">Mesotoga infera</name>
    <dbReference type="NCBI Taxonomy" id="1236046"/>
    <lineage>
        <taxon>Bacteria</taxon>
        <taxon>Thermotogati</taxon>
        <taxon>Thermotogota</taxon>
        <taxon>Thermotogae</taxon>
        <taxon>Kosmotogales</taxon>
        <taxon>Kosmotogaceae</taxon>
        <taxon>Mesotoga</taxon>
    </lineage>
</organism>
<keyword evidence="1" id="KW-0812">Transmembrane</keyword>
<reference evidence="2" key="1">
    <citation type="journal article" date="2015" name="MBio">
        <title>Genome-resolved metagenomic analysis reveals roles for candidate phyla and other microbial community members in biogeochemical transformations in oil reservoirs.</title>
        <authorList>
            <person name="Hu P."/>
            <person name="Tom L."/>
            <person name="Singh A."/>
            <person name="Thomas B.C."/>
            <person name="Baker B.J."/>
            <person name="Piceno Y.M."/>
            <person name="Andersen G.L."/>
            <person name="Banfield J.F."/>
        </authorList>
    </citation>
    <scope>NUCLEOTIDE SEQUENCE [LARGE SCALE GENOMIC DNA]</scope>
    <source>
        <strain evidence="2">46_47</strain>
        <strain evidence="3">46_70</strain>
    </source>
</reference>
<evidence type="ECO:0000313" key="5">
    <source>
        <dbReference type="Proteomes" id="UP000055014"/>
    </source>
</evidence>
<evidence type="ECO:0000313" key="4">
    <source>
        <dbReference type="Proteomes" id="UP000054260"/>
    </source>
</evidence>
<accession>A0A101GYD9</accession>
<dbReference type="AlphaFoldDB" id="A0A101GYD9"/>
<proteinExistence type="predicted"/>
<dbReference type="EMBL" id="LGGH01000166">
    <property type="protein sequence ID" value="KUK66809.1"/>
    <property type="molecule type" value="Genomic_DNA"/>
</dbReference>
<dbReference type="Proteomes" id="UP000054260">
    <property type="component" value="Unassembled WGS sequence"/>
</dbReference>
<comment type="caution">
    <text evidence="2">The sequence shown here is derived from an EMBL/GenBank/DDBJ whole genome shotgun (WGS) entry which is preliminary data.</text>
</comment>
<keyword evidence="1" id="KW-1133">Transmembrane helix</keyword>
<reference evidence="4 5" key="2">
    <citation type="journal article" date="2015" name="MBio">
        <title>Genome-Resolved Metagenomic Analysis Reveals Roles for Candidate Phyla and Other Microbial Community Members in Biogeochemical Transformations in Oil Reservoirs.</title>
        <authorList>
            <person name="Hu P."/>
            <person name="Tom L."/>
            <person name="Singh A."/>
            <person name="Thomas B.C."/>
            <person name="Baker B.J."/>
            <person name="Piceno Y.M."/>
            <person name="Andersen G.L."/>
            <person name="Banfield J.F."/>
        </authorList>
    </citation>
    <scope>NUCLEOTIDE SEQUENCE [LARGE SCALE GENOMIC DNA]</scope>
</reference>
<gene>
    <name evidence="2" type="ORF">XD86_1045</name>
    <name evidence="3" type="ORF">XE02_1004</name>
</gene>
<dbReference type="PATRIC" id="fig|1236046.5.peg.767"/>
<sequence length="164" mass="18043">MITVPNFCSISGPKNDIRSEFGYNLSITGTTEVMTLTLIDVGRFFTILGIIGLVILTLCLAGFDGYESKTLYAGDSGNSFATVSLRPGQQLIARMDKKVMIGNNAYLVVESDGKEAASLADDWEETKNELIFEGDGEYNLKVIFENPSADRRSAEIEIKWLIVK</sequence>